<dbReference type="Proteomes" id="UP001303046">
    <property type="component" value="Unassembled WGS sequence"/>
</dbReference>
<evidence type="ECO:0000313" key="2">
    <source>
        <dbReference type="Proteomes" id="UP001303046"/>
    </source>
</evidence>
<dbReference type="PANTHER" id="PTHR43127">
    <property type="entry name" value="DEVELOPMENTALLY-REGULATED GTP-BINDING PROTEIN 2"/>
    <property type="match status" value="1"/>
</dbReference>
<dbReference type="InterPro" id="IPR045001">
    <property type="entry name" value="DRG"/>
</dbReference>
<protein>
    <submittedName>
        <fullName evidence="1">Uncharacterized protein</fullName>
    </submittedName>
</protein>
<organism evidence="1 2">
    <name type="scientific">Necator americanus</name>
    <name type="common">Human hookworm</name>
    <dbReference type="NCBI Taxonomy" id="51031"/>
    <lineage>
        <taxon>Eukaryota</taxon>
        <taxon>Metazoa</taxon>
        <taxon>Ecdysozoa</taxon>
        <taxon>Nematoda</taxon>
        <taxon>Chromadorea</taxon>
        <taxon>Rhabditida</taxon>
        <taxon>Rhabditina</taxon>
        <taxon>Rhabditomorpha</taxon>
        <taxon>Strongyloidea</taxon>
        <taxon>Ancylostomatidae</taxon>
        <taxon>Bunostominae</taxon>
        <taxon>Necator</taxon>
    </lineage>
</organism>
<reference evidence="1 2" key="1">
    <citation type="submission" date="2023-08" db="EMBL/GenBank/DDBJ databases">
        <title>A Necator americanus chromosomal reference genome.</title>
        <authorList>
            <person name="Ilik V."/>
            <person name="Petrzelkova K.J."/>
            <person name="Pardy F."/>
            <person name="Fuh T."/>
            <person name="Niatou-Singa F.S."/>
            <person name="Gouil Q."/>
            <person name="Baker L."/>
            <person name="Ritchie M.E."/>
            <person name="Jex A.R."/>
            <person name="Gazzola D."/>
            <person name="Li H."/>
            <person name="Toshio Fujiwara R."/>
            <person name="Zhan B."/>
            <person name="Aroian R.V."/>
            <person name="Pafco B."/>
            <person name="Schwarz E.M."/>
        </authorList>
    </citation>
    <scope>NUCLEOTIDE SEQUENCE [LARGE SCALE GENOMIC DNA]</scope>
    <source>
        <strain evidence="1 2">Aroian</strain>
        <tissue evidence="1">Whole animal</tissue>
    </source>
</reference>
<dbReference type="EMBL" id="JAVFWL010000003">
    <property type="protein sequence ID" value="KAK6739936.1"/>
    <property type="molecule type" value="Genomic_DNA"/>
</dbReference>
<accession>A0ABR1CPV5</accession>
<evidence type="ECO:0000313" key="1">
    <source>
        <dbReference type="EMBL" id="KAK6739936.1"/>
    </source>
</evidence>
<comment type="caution">
    <text evidence="1">The sequence shown here is derived from an EMBL/GenBank/DDBJ whole genome shotgun (WGS) entry which is preliminary data.</text>
</comment>
<proteinExistence type="predicted"/>
<dbReference type="Gene3D" id="6.10.140.1070">
    <property type="match status" value="1"/>
</dbReference>
<gene>
    <name evidence="1" type="primary">Necator_chrIII.g9193</name>
    <name evidence="1" type="ORF">RB195_008428</name>
</gene>
<sequence length="102" mass="11154">MSILQKIQDIEDEMARTQKNKATNAHLGMLKAKLAKLRQELIAPKGGGGGSGEGFDVAKTGDARIGFVAPTMKWQLKEIVMKLKGTSADMNGTYFMSFTKIY</sequence>
<keyword evidence="2" id="KW-1185">Reference proteome</keyword>
<name>A0ABR1CPV5_NECAM</name>